<dbReference type="OrthoDB" id="7596012at2"/>
<dbReference type="Proteomes" id="UP000195807">
    <property type="component" value="Chromosome"/>
</dbReference>
<protein>
    <submittedName>
        <fullName evidence="1">Uncharacterized protein</fullName>
    </submittedName>
</protein>
<dbReference type="STRING" id="450378.GCA_001661675_00889"/>
<keyword evidence="2" id="KW-1185">Reference proteome</keyword>
<dbReference type="KEGG" id="cman:A9D14_04435"/>
<evidence type="ECO:0000313" key="1">
    <source>
        <dbReference type="EMBL" id="ARU15564.1"/>
    </source>
</evidence>
<sequence length="175" mass="19080">MASGLAFLAAIMLGHAAVPVEMRGDPAGPRSDQIFSESFEPVQHQLRVERRVIVRITPFSARRSRSDMPVPSATELARAESSASDVKGGCIPLGDVAGVRLAEGRRILLFMRDRSIVSASFERSCPVQAFYSGFYVERPKDGMLCAGRERLHARSGADCTLGGFSRLPPEEKDKD</sequence>
<proteinExistence type="predicted"/>
<organism evidence="1 2">
    <name type="scientific">Croceicoccus marinus</name>
    <dbReference type="NCBI Taxonomy" id="450378"/>
    <lineage>
        <taxon>Bacteria</taxon>
        <taxon>Pseudomonadati</taxon>
        <taxon>Pseudomonadota</taxon>
        <taxon>Alphaproteobacteria</taxon>
        <taxon>Sphingomonadales</taxon>
        <taxon>Erythrobacteraceae</taxon>
        <taxon>Croceicoccus</taxon>
    </lineage>
</organism>
<accession>A0A1Z1F9Y6</accession>
<dbReference type="RefSeq" id="WP_066843273.1">
    <property type="nucleotide sequence ID" value="NZ_CP019602.1"/>
</dbReference>
<evidence type="ECO:0000313" key="2">
    <source>
        <dbReference type="Proteomes" id="UP000195807"/>
    </source>
</evidence>
<dbReference type="EMBL" id="CP019602">
    <property type="protein sequence ID" value="ARU15564.1"/>
    <property type="molecule type" value="Genomic_DNA"/>
</dbReference>
<dbReference type="AlphaFoldDB" id="A0A1Z1F9Y6"/>
<name>A0A1Z1F9Y6_9SPHN</name>
<reference evidence="1 2" key="1">
    <citation type="submission" date="2017-01" db="EMBL/GenBank/DDBJ databases">
        <title>Complete genome sequence of esterase-producing bacterium Croceicoccus marinus E4A9.</title>
        <authorList>
            <person name="Wu Y.-H."/>
            <person name="Cheng H."/>
            <person name="Xu L."/>
            <person name="Huo Y.-Y."/>
            <person name="Wang C.-S."/>
            <person name="Xu X.-W."/>
        </authorList>
    </citation>
    <scope>NUCLEOTIDE SEQUENCE [LARGE SCALE GENOMIC DNA]</scope>
    <source>
        <strain evidence="1 2">E4A9</strain>
    </source>
</reference>
<gene>
    <name evidence="1" type="ORF">A9D14_04435</name>
</gene>